<keyword evidence="2" id="KW-1185">Reference proteome</keyword>
<evidence type="ECO:0000313" key="1">
    <source>
        <dbReference type="EMBL" id="CRK94309.1"/>
    </source>
</evidence>
<proteinExistence type="predicted"/>
<reference evidence="1 2" key="1">
    <citation type="submission" date="2015-04" db="EMBL/GenBank/DDBJ databases">
        <authorList>
            <person name="Syromyatnikov M.Y."/>
            <person name="Popov V.N."/>
        </authorList>
    </citation>
    <scope>NUCLEOTIDE SEQUENCE [LARGE SCALE GENOMIC DNA]</scope>
</reference>
<name>A0A1J1I1Z3_9DIPT</name>
<gene>
    <name evidence="1" type="ORF">CLUMA_CG007824</name>
</gene>
<dbReference type="AlphaFoldDB" id="A0A1J1I1Z3"/>
<dbReference type="EMBL" id="CVRI01000038">
    <property type="protein sequence ID" value="CRK94309.1"/>
    <property type="molecule type" value="Genomic_DNA"/>
</dbReference>
<evidence type="ECO:0000313" key="2">
    <source>
        <dbReference type="Proteomes" id="UP000183832"/>
    </source>
</evidence>
<organism evidence="1 2">
    <name type="scientific">Clunio marinus</name>
    <dbReference type="NCBI Taxonomy" id="568069"/>
    <lineage>
        <taxon>Eukaryota</taxon>
        <taxon>Metazoa</taxon>
        <taxon>Ecdysozoa</taxon>
        <taxon>Arthropoda</taxon>
        <taxon>Hexapoda</taxon>
        <taxon>Insecta</taxon>
        <taxon>Pterygota</taxon>
        <taxon>Neoptera</taxon>
        <taxon>Endopterygota</taxon>
        <taxon>Diptera</taxon>
        <taxon>Nematocera</taxon>
        <taxon>Chironomoidea</taxon>
        <taxon>Chironomidae</taxon>
        <taxon>Clunio</taxon>
    </lineage>
</organism>
<protein>
    <submittedName>
        <fullName evidence="1">CLUMA_CG007824, isoform A</fullName>
    </submittedName>
</protein>
<accession>A0A1J1I1Z3</accession>
<dbReference type="Proteomes" id="UP000183832">
    <property type="component" value="Unassembled WGS sequence"/>
</dbReference>
<sequence length="70" mass="8142">MNKIPQILCLQFFIFNLKKSTLLIPLPSKKTRRVMQAAILQKNQIQRNSIFPLDFQSAHGSEVSTKWIEI</sequence>